<accession>A0ABX7YP91</accession>
<dbReference type="Proteomes" id="UP000679575">
    <property type="component" value="Chromosome"/>
</dbReference>
<dbReference type="InterPro" id="IPR006143">
    <property type="entry name" value="RND_pump_MFP"/>
</dbReference>
<dbReference type="PANTHER" id="PTHR30469">
    <property type="entry name" value="MULTIDRUG RESISTANCE PROTEIN MDTA"/>
    <property type="match status" value="1"/>
</dbReference>
<feature type="domain" description="YknX-like C-terminal permuted SH3-like" evidence="4">
    <location>
        <begin position="275"/>
        <end position="341"/>
    </location>
</feature>
<dbReference type="InterPro" id="IPR058625">
    <property type="entry name" value="MdtA-like_BSH"/>
</dbReference>
<name>A0ABX7YP91_9GAMM</name>
<gene>
    <name evidence="5" type="ORF">KDN34_09120</name>
</gene>
<dbReference type="InterPro" id="IPR058637">
    <property type="entry name" value="YknX-like_C"/>
</dbReference>
<protein>
    <submittedName>
        <fullName evidence="5">Efflux RND transporter periplasmic adaptor subunit</fullName>
    </submittedName>
</protein>
<reference evidence="5 6" key="1">
    <citation type="submission" date="2021-04" db="EMBL/GenBank/DDBJ databases">
        <title>Novel species identification of genus Shewanella.</title>
        <authorList>
            <person name="Liu G."/>
        </authorList>
    </citation>
    <scope>NUCLEOTIDE SEQUENCE [LARGE SCALE GENOMIC DNA]</scope>
    <source>
        <strain evidence="5 6">FJAT-54481</strain>
    </source>
</reference>
<evidence type="ECO:0000259" key="3">
    <source>
        <dbReference type="Pfam" id="PF25954"/>
    </source>
</evidence>
<feature type="domain" description="Multidrug resistance protein MdtA-like barrel-sandwich hybrid" evidence="2">
    <location>
        <begin position="63"/>
        <end position="183"/>
    </location>
</feature>
<proteinExistence type="inferred from homology"/>
<dbReference type="InterPro" id="IPR058792">
    <property type="entry name" value="Beta-barrel_RND_2"/>
</dbReference>
<dbReference type="Pfam" id="PF25917">
    <property type="entry name" value="BSH_RND"/>
    <property type="match status" value="1"/>
</dbReference>
<evidence type="ECO:0000256" key="1">
    <source>
        <dbReference type="ARBA" id="ARBA00009477"/>
    </source>
</evidence>
<dbReference type="NCBIfam" id="TIGR01730">
    <property type="entry name" value="RND_mfp"/>
    <property type="match status" value="1"/>
</dbReference>
<dbReference type="Gene3D" id="2.40.420.20">
    <property type="match status" value="1"/>
</dbReference>
<feature type="domain" description="CusB-like beta-barrel" evidence="3">
    <location>
        <begin position="196"/>
        <end position="270"/>
    </location>
</feature>
<dbReference type="Gene3D" id="2.40.50.100">
    <property type="match status" value="1"/>
</dbReference>
<evidence type="ECO:0000259" key="4">
    <source>
        <dbReference type="Pfam" id="PF25989"/>
    </source>
</evidence>
<dbReference type="Gene3D" id="1.10.287.470">
    <property type="entry name" value="Helix hairpin bin"/>
    <property type="match status" value="1"/>
</dbReference>
<dbReference type="Pfam" id="PF25954">
    <property type="entry name" value="Beta-barrel_RND_2"/>
    <property type="match status" value="1"/>
</dbReference>
<dbReference type="Pfam" id="PF25989">
    <property type="entry name" value="YknX_C"/>
    <property type="match status" value="1"/>
</dbReference>
<evidence type="ECO:0000259" key="2">
    <source>
        <dbReference type="Pfam" id="PF25917"/>
    </source>
</evidence>
<dbReference type="PANTHER" id="PTHR30469:SF16">
    <property type="entry name" value="HAE1 FAMILY EFFLUX PUMP MFP COMPONENT"/>
    <property type="match status" value="1"/>
</dbReference>
<dbReference type="EMBL" id="CP073587">
    <property type="protein sequence ID" value="QUN04447.1"/>
    <property type="molecule type" value="Genomic_DNA"/>
</dbReference>
<dbReference type="SUPFAM" id="SSF111369">
    <property type="entry name" value="HlyD-like secretion proteins"/>
    <property type="match status" value="1"/>
</dbReference>
<sequence>MKKSVWLVLVMISALGIGWLVNQNAPSPGRADKAVVEVVVYQADMHSIQDEVEALGTVKANESVVITPKVSDLITKIYFNDGDIVTAGQLLVQLNDAQQQAQLKLAQVQLAENRRELKRIRGLVESRTIAASEQDRLQTLVDSAIAQVEVANSAVNDRQIRAPFSGKLGLREVSEGGLVTPGTLMTTLDDIATIKLDFPVPERFIAQLQPGKKVQASAVAYDDKVYSGEVTTVDSRINPQTRAVTVRAVMPNPDNQLLPGMLMKVKLIKQQREGLLIPESAIVPIQERHQVYVVTADNKAQQRDVTLGLRSRGWVEITDGVQQGEYVITRGLMKVRDGQSVIPKPAESFN</sequence>
<comment type="similarity">
    <text evidence="1">Belongs to the membrane fusion protein (MFP) (TC 8.A.1) family.</text>
</comment>
<organism evidence="5 6">
    <name type="scientific">Shewanella yunxiaonensis</name>
    <dbReference type="NCBI Taxonomy" id="2829809"/>
    <lineage>
        <taxon>Bacteria</taxon>
        <taxon>Pseudomonadati</taxon>
        <taxon>Pseudomonadota</taxon>
        <taxon>Gammaproteobacteria</taxon>
        <taxon>Alteromonadales</taxon>
        <taxon>Shewanellaceae</taxon>
        <taxon>Shewanella</taxon>
    </lineage>
</organism>
<evidence type="ECO:0000313" key="6">
    <source>
        <dbReference type="Proteomes" id="UP000679575"/>
    </source>
</evidence>
<evidence type="ECO:0000313" key="5">
    <source>
        <dbReference type="EMBL" id="QUN04447.1"/>
    </source>
</evidence>
<dbReference type="RefSeq" id="WP_212593504.1">
    <property type="nucleotide sequence ID" value="NZ_CP073587.1"/>
</dbReference>
<keyword evidence="6" id="KW-1185">Reference proteome</keyword>
<dbReference type="Gene3D" id="2.40.30.170">
    <property type="match status" value="1"/>
</dbReference>